<keyword evidence="3" id="KW-1185">Reference proteome</keyword>
<dbReference type="AlphaFoldDB" id="A0A2T0KFR0"/>
<organism evidence="2 3">
    <name type="scientific">Actinoplanes italicus</name>
    <dbReference type="NCBI Taxonomy" id="113567"/>
    <lineage>
        <taxon>Bacteria</taxon>
        <taxon>Bacillati</taxon>
        <taxon>Actinomycetota</taxon>
        <taxon>Actinomycetes</taxon>
        <taxon>Micromonosporales</taxon>
        <taxon>Micromonosporaceae</taxon>
        <taxon>Actinoplanes</taxon>
    </lineage>
</organism>
<comment type="caution">
    <text evidence="2">The sequence shown here is derived from an EMBL/GenBank/DDBJ whole genome shotgun (WGS) entry which is preliminary data.</text>
</comment>
<proteinExistence type="predicted"/>
<keyword evidence="1" id="KW-1133">Transmembrane helix</keyword>
<gene>
    <name evidence="2" type="ORF">CLV67_105195</name>
</gene>
<evidence type="ECO:0000313" key="3">
    <source>
        <dbReference type="Proteomes" id="UP000239415"/>
    </source>
</evidence>
<keyword evidence="1" id="KW-0472">Membrane</keyword>
<keyword evidence="1" id="KW-0812">Transmembrane</keyword>
<protein>
    <submittedName>
        <fullName evidence="2">Uncharacterized protein</fullName>
    </submittedName>
</protein>
<evidence type="ECO:0000313" key="2">
    <source>
        <dbReference type="EMBL" id="PRX22018.1"/>
    </source>
</evidence>
<dbReference type="EMBL" id="PVMZ01000005">
    <property type="protein sequence ID" value="PRX22018.1"/>
    <property type="molecule type" value="Genomic_DNA"/>
</dbReference>
<sequence>MPLHIQRGLALIGVGLLLGFVGLIWVANLFGVADEHAKQISESRVSPLAAGTTGTAEEYRNSEDFKRGFGVGRFLAGGGFMVVGLVFIVTGVVYMISPPAD</sequence>
<feature type="transmembrane region" description="Helical" evidence="1">
    <location>
        <begin position="74"/>
        <end position="96"/>
    </location>
</feature>
<name>A0A2T0KFR0_9ACTN</name>
<dbReference type="Proteomes" id="UP000239415">
    <property type="component" value="Unassembled WGS sequence"/>
</dbReference>
<accession>A0A2T0KFR0</accession>
<dbReference type="RefSeq" id="WP_106318592.1">
    <property type="nucleotide sequence ID" value="NZ_BOMO01000035.1"/>
</dbReference>
<reference evidence="2 3" key="1">
    <citation type="submission" date="2018-03" db="EMBL/GenBank/DDBJ databases">
        <title>Genomic Encyclopedia of Archaeal and Bacterial Type Strains, Phase II (KMG-II): from individual species to whole genera.</title>
        <authorList>
            <person name="Goeker M."/>
        </authorList>
    </citation>
    <scope>NUCLEOTIDE SEQUENCE [LARGE SCALE GENOMIC DNA]</scope>
    <source>
        <strain evidence="2 3">DSM 43146</strain>
    </source>
</reference>
<evidence type="ECO:0000256" key="1">
    <source>
        <dbReference type="SAM" id="Phobius"/>
    </source>
</evidence>
<feature type="transmembrane region" description="Helical" evidence="1">
    <location>
        <begin position="12"/>
        <end position="33"/>
    </location>
</feature>